<evidence type="ECO:0000256" key="6">
    <source>
        <dbReference type="ARBA" id="ARBA00023136"/>
    </source>
</evidence>
<comment type="similarity">
    <text evidence="2">Belongs to the outer membrane factor (OMF) (TC 1.B.17) family.</text>
</comment>
<dbReference type="GO" id="GO:1990281">
    <property type="term" value="C:efflux pump complex"/>
    <property type="evidence" value="ECO:0007669"/>
    <property type="project" value="TreeGrafter"/>
</dbReference>
<comment type="caution">
    <text evidence="9">The sequence shown here is derived from an EMBL/GenBank/DDBJ whole genome shotgun (WGS) entry which is preliminary data.</text>
</comment>
<keyword evidence="6" id="KW-0472">Membrane</keyword>
<sequence length="743" mass="81525">MPTYPERHTRLKQYLSSKKSRAASLFRTVVLAVSSAGIIGCASSPDVWDKTVCNDTCEIDQISATVDNPVPEIYPTSYSGPPVTAETLTSGEFENFRDIPLEEVFRIALENSTVIRELGGVVLINPDTVKTRFSSALAESDPRFGMEAALSAFDAQFTASAMLSDNDRLFNNSFFAGGTSAFVQDLHEYDVGLTKRSATGSQISLRNRTVYDANNAPANNFPSYWESIIEAEVRQPLLQGAGLEFNRIAGPGSVPGIYNGLLIAKVTTDIDYHEFQLAVRDFLSNVENAYWDLYFGYRLLDAQKKGMEEALRVWNIKKATAGVGIDKAPEEALARQQYFEFKSDVEDSLSGRLIQGTQTRNGSGGGTLHGQGGVLAAERRLRLLIGLPAADGNLLRPNDEPPLAEVQFDWATISQEALTQRIELRKQQLVVKKSEMELLAAENFLNPRLDAVARYRVRGLGDDLFSGGYNRGDTPASSFGNMMTGDHQEYMLGFELEVPLGYRQGHAAVDNAEFRVARARAIFKEQQRDVISNLSGAVAEAVRARRSITNAMNQYLAAKEYLDALERRQREGLNDPVDLILDAQTRVVDAEIRLFRTRSEYAVALKNVQFEKGTLLTYANLQMVTYGQEPAPAELEQIDSVPLSIDEDVTSTFERTPGSDEDAGQSKIIQVSANEGSPATILTAEHHDVSGSVAPAVGEQVVLMKREASPTEAEPSASTPESAGQAASTAPRQSFISRLTNWK</sequence>
<dbReference type="EMBL" id="SIHI01000020">
    <property type="protein sequence ID" value="TWT48219.1"/>
    <property type="molecule type" value="Genomic_DNA"/>
</dbReference>
<evidence type="ECO:0000256" key="3">
    <source>
        <dbReference type="ARBA" id="ARBA00022448"/>
    </source>
</evidence>
<dbReference type="GO" id="GO:0015562">
    <property type="term" value="F:efflux transmembrane transporter activity"/>
    <property type="evidence" value="ECO:0007669"/>
    <property type="project" value="InterPro"/>
</dbReference>
<dbReference type="SUPFAM" id="SSF56954">
    <property type="entry name" value="Outer membrane efflux proteins (OEP)"/>
    <property type="match status" value="1"/>
</dbReference>
<evidence type="ECO:0000256" key="7">
    <source>
        <dbReference type="ARBA" id="ARBA00023237"/>
    </source>
</evidence>
<keyword evidence="7" id="KW-0998">Cell outer membrane</keyword>
<dbReference type="OrthoDB" id="229865at2"/>
<dbReference type="Proteomes" id="UP000317243">
    <property type="component" value="Unassembled WGS sequence"/>
</dbReference>
<feature type="compositionally biased region" description="Polar residues" evidence="8">
    <location>
        <begin position="716"/>
        <end position="743"/>
    </location>
</feature>
<keyword evidence="3" id="KW-0813">Transport</keyword>
<accession>A0A5C5WDU2</accession>
<reference evidence="9 10" key="1">
    <citation type="submission" date="2019-02" db="EMBL/GenBank/DDBJ databases">
        <title>Deep-cultivation of Planctomycetes and their phenomic and genomic characterization uncovers novel biology.</title>
        <authorList>
            <person name="Wiegand S."/>
            <person name="Jogler M."/>
            <person name="Boedeker C."/>
            <person name="Pinto D."/>
            <person name="Vollmers J."/>
            <person name="Rivas-Marin E."/>
            <person name="Kohn T."/>
            <person name="Peeters S.H."/>
            <person name="Heuer A."/>
            <person name="Rast P."/>
            <person name="Oberbeckmann S."/>
            <person name="Bunk B."/>
            <person name="Jeske O."/>
            <person name="Meyerdierks A."/>
            <person name="Storesund J.E."/>
            <person name="Kallscheuer N."/>
            <person name="Luecker S."/>
            <person name="Lage O.M."/>
            <person name="Pohl T."/>
            <person name="Merkel B.J."/>
            <person name="Hornburger P."/>
            <person name="Mueller R.-W."/>
            <person name="Bruemmer F."/>
            <person name="Labrenz M."/>
            <person name="Spormann A.M."/>
            <person name="Op Den Camp H."/>
            <person name="Overmann J."/>
            <person name="Amann R."/>
            <person name="Jetten M.S.M."/>
            <person name="Mascher T."/>
            <person name="Medema M.H."/>
            <person name="Devos D.P."/>
            <person name="Kaster A.-K."/>
            <person name="Ovreas L."/>
            <person name="Rohde M."/>
            <person name="Galperin M.Y."/>
            <person name="Jogler C."/>
        </authorList>
    </citation>
    <scope>NUCLEOTIDE SEQUENCE [LARGE SCALE GENOMIC DNA]</scope>
    <source>
        <strain evidence="9 10">KOR42</strain>
    </source>
</reference>
<dbReference type="InterPro" id="IPR003423">
    <property type="entry name" value="OMP_efflux"/>
</dbReference>
<name>A0A5C5WDU2_9PLAN</name>
<dbReference type="GO" id="GO:0015288">
    <property type="term" value="F:porin activity"/>
    <property type="evidence" value="ECO:0007669"/>
    <property type="project" value="TreeGrafter"/>
</dbReference>
<dbReference type="AlphaFoldDB" id="A0A5C5WDU2"/>
<proteinExistence type="inferred from homology"/>
<evidence type="ECO:0000256" key="5">
    <source>
        <dbReference type="ARBA" id="ARBA00022692"/>
    </source>
</evidence>
<dbReference type="PANTHER" id="PTHR30026">
    <property type="entry name" value="OUTER MEMBRANE PROTEIN TOLC"/>
    <property type="match status" value="1"/>
</dbReference>
<dbReference type="RefSeq" id="WP_146511419.1">
    <property type="nucleotide sequence ID" value="NZ_SIHI01000020.1"/>
</dbReference>
<organism evidence="9 10">
    <name type="scientific">Thalassoglobus neptunius</name>
    <dbReference type="NCBI Taxonomy" id="1938619"/>
    <lineage>
        <taxon>Bacteria</taxon>
        <taxon>Pseudomonadati</taxon>
        <taxon>Planctomycetota</taxon>
        <taxon>Planctomycetia</taxon>
        <taxon>Planctomycetales</taxon>
        <taxon>Planctomycetaceae</taxon>
        <taxon>Thalassoglobus</taxon>
    </lineage>
</organism>
<dbReference type="Gene3D" id="1.20.1600.10">
    <property type="entry name" value="Outer membrane efflux proteins (OEP)"/>
    <property type="match status" value="1"/>
</dbReference>
<comment type="subcellular location">
    <subcellularLocation>
        <location evidence="1">Cell outer membrane</location>
    </subcellularLocation>
</comment>
<evidence type="ECO:0000256" key="8">
    <source>
        <dbReference type="SAM" id="MobiDB-lite"/>
    </source>
</evidence>
<keyword evidence="10" id="KW-1185">Reference proteome</keyword>
<evidence type="ECO:0000256" key="4">
    <source>
        <dbReference type="ARBA" id="ARBA00022452"/>
    </source>
</evidence>
<evidence type="ECO:0000256" key="1">
    <source>
        <dbReference type="ARBA" id="ARBA00004442"/>
    </source>
</evidence>
<dbReference type="GO" id="GO:0009279">
    <property type="term" value="C:cell outer membrane"/>
    <property type="evidence" value="ECO:0007669"/>
    <property type="project" value="UniProtKB-SubCell"/>
</dbReference>
<feature type="region of interest" description="Disordered" evidence="8">
    <location>
        <begin position="705"/>
        <end position="743"/>
    </location>
</feature>
<dbReference type="PANTHER" id="PTHR30026:SF23">
    <property type="entry name" value="TO APRF-PUTATIVE OUTER MEMBRANE EFFLUX PROTEIN OR SECRETED ALKALINE PHOSPHATASE-RELATED"/>
    <property type="match status" value="1"/>
</dbReference>
<keyword evidence="4" id="KW-1134">Transmembrane beta strand</keyword>
<keyword evidence="5" id="KW-0812">Transmembrane</keyword>
<dbReference type="Pfam" id="PF02321">
    <property type="entry name" value="OEP"/>
    <property type="match status" value="1"/>
</dbReference>
<gene>
    <name evidence="9" type="ORF">KOR42_40100</name>
</gene>
<dbReference type="InterPro" id="IPR051906">
    <property type="entry name" value="TolC-like"/>
</dbReference>
<evidence type="ECO:0000313" key="9">
    <source>
        <dbReference type="EMBL" id="TWT48219.1"/>
    </source>
</evidence>
<evidence type="ECO:0000256" key="2">
    <source>
        <dbReference type="ARBA" id="ARBA00007613"/>
    </source>
</evidence>
<protein>
    <submittedName>
        <fullName evidence="9">Outer membrane efflux protein</fullName>
    </submittedName>
</protein>
<evidence type="ECO:0000313" key="10">
    <source>
        <dbReference type="Proteomes" id="UP000317243"/>
    </source>
</evidence>